<accession>A0A7I0IS66</accession>
<dbReference type="InterPro" id="IPR001789">
    <property type="entry name" value="Sig_transdc_resp-reg_receiver"/>
</dbReference>
<gene>
    <name evidence="3" type="ORF">EHQ83_06805</name>
</gene>
<evidence type="ECO:0000313" key="3">
    <source>
        <dbReference type="EMBL" id="TGL85942.1"/>
    </source>
</evidence>
<organism evidence="3 4">
    <name type="scientific">Leptospira yasudae</name>
    <dbReference type="NCBI Taxonomy" id="2202201"/>
    <lineage>
        <taxon>Bacteria</taxon>
        <taxon>Pseudomonadati</taxon>
        <taxon>Spirochaetota</taxon>
        <taxon>Spirochaetia</taxon>
        <taxon>Leptospirales</taxon>
        <taxon>Leptospiraceae</taxon>
        <taxon>Leptospira</taxon>
    </lineage>
</organism>
<proteinExistence type="predicted"/>
<dbReference type="PROSITE" id="PS50110">
    <property type="entry name" value="RESPONSE_REGULATORY"/>
    <property type="match status" value="1"/>
</dbReference>
<feature type="domain" description="Response regulatory" evidence="2">
    <location>
        <begin position="1"/>
        <end position="49"/>
    </location>
</feature>
<sequence length="59" mass="6634">ENADLPIIIALTADAIESSKEKYVSKGMNDCLIKPLDLAGLKSTLDFWSEQVEESHWRL</sequence>
<evidence type="ECO:0000256" key="1">
    <source>
        <dbReference type="PROSITE-ProRule" id="PRU00169"/>
    </source>
</evidence>
<dbReference type="Gene3D" id="3.40.50.2300">
    <property type="match status" value="1"/>
</dbReference>
<comment type="caution">
    <text evidence="3">The sequence shown here is derived from an EMBL/GenBank/DDBJ whole genome shotgun (WGS) entry which is preliminary data.</text>
</comment>
<comment type="caution">
    <text evidence="1">Lacks conserved residue(s) required for the propagation of feature annotation.</text>
</comment>
<protein>
    <recommendedName>
        <fullName evidence="2">Response regulatory domain-containing protein</fullName>
    </recommendedName>
</protein>
<dbReference type="EMBL" id="RQGM01000024">
    <property type="protein sequence ID" value="TGL85942.1"/>
    <property type="molecule type" value="Genomic_DNA"/>
</dbReference>
<dbReference type="AlphaFoldDB" id="A0A7I0IS66"/>
<evidence type="ECO:0000313" key="4">
    <source>
        <dbReference type="Proteomes" id="UP000297613"/>
    </source>
</evidence>
<dbReference type="GO" id="GO:0000160">
    <property type="term" value="P:phosphorelay signal transduction system"/>
    <property type="evidence" value="ECO:0007669"/>
    <property type="project" value="InterPro"/>
</dbReference>
<feature type="non-terminal residue" evidence="3">
    <location>
        <position position="1"/>
    </location>
</feature>
<evidence type="ECO:0000259" key="2">
    <source>
        <dbReference type="PROSITE" id="PS50110"/>
    </source>
</evidence>
<name>A0A7I0IS66_9LEPT</name>
<dbReference type="InterPro" id="IPR011006">
    <property type="entry name" value="CheY-like_superfamily"/>
</dbReference>
<dbReference type="SUPFAM" id="SSF52172">
    <property type="entry name" value="CheY-like"/>
    <property type="match status" value="1"/>
</dbReference>
<reference evidence="3 4" key="1">
    <citation type="journal article" date="2019" name="PLoS Negl. Trop. Dis.">
        <title>Revisiting the worldwide diversity of Leptospira species in the environment.</title>
        <authorList>
            <person name="Vincent A.T."/>
            <person name="Schiettekatte O."/>
            <person name="Bourhy P."/>
            <person name="Veyrier F.J."/>
            <person name="Picardeau M."/>
        </authorList>
    </citation>
    <scope>NUCLEOTIDE SEQUENCE [LARGE SCALE GENOMIC DNA]</scope>
    <source>
        <strain evidence="3 4">201702445</strain>
    </source>
</reference>
<dbReference type="Proteomes" id="UP000297613">
    <property type="component" value="Unassembled WGS sequence"/>
</dbReference>